<sequence>MDITLAERPINIKDLSEVAPKEGTAAKVTSEFSLTTADWNKIRNQLDRGRPREADASVSTNFYNTAFYLRILSEDLYQQLAIGNLEKDKFEQYYRGGIIDEMNKGTIANVLFPGQYSKTTYATNEVWQEIVRKRNWDVNFGLDKTMNPVQYFFDDLLTTGIIFPDKLQGSNDKEKWLSESKKYYQGLLHRDPQRIPWSHVIRVLSATRVAFPNAWETEFKLDPEIWRNINGELRDTVKRAHDPDESRIKQYEKWFWVTMLSARAKVIAADKVDVADSGLILRMPSPTFEEPQRTLPNVRKF</sequence>
<accession>A0A1F5KJW5</accession>
<reference evidence="1 2" key="1">
    <citation type="journal article" date="2016" name="Nat. Commun.">
        <title>Thousands of microbial genomes shed light on interconnected biogeochemical processes in an aquifer system.</title>
        <authorList>
            <person name="Anantharaman K."/>
            <person name="Brown C.T."/>
            <person name="Hug L.A."/>
            <person name="Sharon I."/>
            <person name="Castelle C.J."/>
            <person name="Probst A.J."/>
            <person name="Thomas B.C."/>
            <person name="Singh A."/>
            <person name="Wilkins M.J."/>
            <person name="Karaoz U."/>
            <person name="Brodie E.L."/>
            <person name="Williams K.H."/>
            <person name="Hubbard S.S."/>
            <person name="Banfield J.F."/>
        </authorList>
    </citation>
    <scope>NUCLEOTIDE SEQUENCE [LARGE SCALE GENOMIC DNA]</scope>
</reference>
<dbReference type="Proteomes" id="UP000177328">
    <property type="component" value="Unassembled WGS sequence"/>
</dbReference>
<evidence type="ECO:0000313" key="2">
    <source>
        <dbReference type="Proteomes" id="UP000177328"/>
    </source>
</evidence>
<evidence type="ECO:0000313" key="1">
    <source>
        <dbReference type="EMBL" id="OGE41208.1"/>
    </source>
</evidence>
<protein>
    <submittedName>
        <fullName evidence="1">Uncharacterized protein</fullName>
    </submittedName>
</protein>
<comment type="caution">
    <text evidence="1">The sequence shown here is derived from an EMBL/GenBank/DDBJ whole genome shotgun (WGS) entry which is preliminary data.</text>
</comment>
<name>A0A1F5KJW5_9BACT</name>
<gene>
    <name evidence="1" type="ORF">A3D25_01615</name>
</gene>
<proteinExistence type="predicted"/>
<dbReference type="EMBL" id="MFDD01000002">
    <property type="protein sequence ID" value="OGE41208.1"/>
    <property type="molecule type" value="Genomic_DNA"/>
</dbReference>
<dbReference type="AlphaFoldDB" id="A0A1F5KJW5"/>
<organism evidence="1 2">
    <name type="scientific">Candidatus Daviesbacteria bacterium RIFCSPHIGHO2_02_FULL_43_12</name>
    <dbReference type="NCBI Taxonomy" id="1797776"/>
    <lineage>
        <taxon>Bacteria</taxon>
        <taxon>Candidatus Daviesiibacteriota</taxon>
    </lineage>
</organism>